<reference evidence="2" key="3">
    <citation type="submission" date="2015-02" db="EMBL/GenBank/DDBJ databases">
        <title>Genome analysis of three genomes within the thermophilic hydrogenogenic bacterial species Caldanaerobacter subterraneus.</title>
        <authorList>
            <person name="Sant'Anna F.H."/>
            <person name="Lebedinsky A."/>
            <person name="Sokolova T."/>
            <person name="Robb F.T."/>
            <person name="Gonzalez J.M."/>
        </authorList>
    </citation>
    <scope>NUCLEOTIDE SEQUENCE [LARGE SCALE GENOMIC DNA]</scope>
    <source>
        <strain evidence="2">DSM 12653</strain>
    </source>
</reference>
<dbReference type="PANTHER" id="PTHR43415">
    <property type="entry name" value="SPERMIDINE N(1)-ACETYLTRANSFERASE"/>
    <property type="match status" value="1"/>
</dbReference>
<evidence type="ECO:0000313" key="1">
    <source>
        <dbReference type="EMBL" id="KKC30157.1"/>
    </source>
</evidence>
<evidence type="ECO:0000313" key="2">
    <source>
        <dbReference type="Proteomes" id="UP000010146"/>
    </source>
</evidence>
<gene>
    <name evidence="1" type="ORF">CDSM653_00793</name>
</gene>
<dbReference type="Proteomes" id="UP000010146">
    <property type="component" value="Unassembled WGS sequence"/>
</dbReference>
<evidence type="ECO:0008006" key="3">
    <source>
        <dbReference type="Google" id="ProtNLM"/>
    </source>
</evidence>
<comment type="caution">
    <text evidence="1">The sequence shown here is derived from an EMBL/GenBank/DDBJ whole genome shotgun (WGS) entry which is preliminary data.</text>
</comment>
<dbReference type="AlphaFoldDB" id="A0A0F5PNC3"/>
<dbReference type="Gene3D" id="3.40.630.30">
    <property type="match status" value="1"/>
</dbReference>
<protein>
    <recommendedName>
        <fullName evidence="3">N-acetyltransferase domain-containing protein</fullName>
    </recommendedName>
</protein>
<name>A0A0F5PNC3_9THEO</name>
<proteinExistence type="predicted"/>
<reference evidence="1 2" key="1">
    <citation type="submission" date="2008-07" db="EMBL/GenBank/DDBJ databases">
        <authorList>
            <person name="Gonzalez J."/>
            <person name="Sokolova T."/>
            <person name="Ferriera S."/>
            <person name="Johnson J."/>
            <person name="Kravitz S."/>
            <person name="Beeson K."/>
            <person name="Sutton G."/>
            <person name="Rogers Y.-H."/>
            <person name="Friedman R."/>
            <person name="Frazier M."/>
            <person name="Venter J.C."/>
        </authorList>
    </citation>
    <scope>NUCLEOTIDE SEQUENCE [LARGE SCALE GENOMIC DNA]</scope>
    <source>
        <strain evidence="1 2">DSM 12653</strain>
    </source>
</reference>
<dbReference type="PANTHER" id="PTHR43415:SF3">
    <property type="entry name" value="GNAT-FAMILY ACETYLTRANSFERASE"/>
    <property type="match status" value="1"/>
</dbReference>
<dbReference type="EMBL" id="ABXP02000044">
    <property type="protein sequence ID" value="KKC30157.1"/>
    <property type="molecule type" value="Genomic_DNA"/>
</dbReference>
<organism evidence="1 2">
    <name type="scientific">Caldanaerobacter subterraneus subsp. pacificus DSM 12653</name>
    <dbReference type="NCBI Taxonomy" id="391606"/>
    <lineage>
        <taxon>Bacteria</taxon>
        <taxon>Bacillati</taxon>
        <taxon>Bacillota</taxon>
        <taxon>Clostridia</taxon>
        <taxon>Thermoanaerobacterales</taxon>
        <taxon>Thermoanaerobacteraceae</taxon>
        <taxon>Caldanaerobacter</taxon>
    </lineage>
</organism>
<reference evidence="1 2" key="2">
    <citation type="journal article" date="2015" name="BMC Genomics">
        <title>Analysis of three genomes within the thermophilic bacterial species Caldanaerobacter subterraneus with a focus on carbon monoxide dehydrogenase evolution and hydrolase diversity.</title>
        <authorList>
            <person name="Sant'Anna F.H."/>
            <person name="Lebedinsky A.V."/>
            <person name="Sokolova T.G."/>
            <person name="Robb F.T."/>
            <person name="Gonzalez J.M."/>
        </authorList>
    </citation>
    <scope>NUCLEOTIDE SEQUENCE [LARGE SCALE GENOMIC DNA]</scope>
    <source>
        <strain evidence="1 2">DSM 12653</strain>
    </source>
</reference>
<accession>A0A0F5PNC3</accession>
<sequence length="168" mass="19698">MGGVDMRENGKVLIKDLEKNDKKAFSLWLQDVNVVKFLIDLFKISRKKDNVLNIPFGKNRKMFVLETEEGEKLGFCVLYDIDWQQKRSSMYIYIEKKENIEMDTAQEIVDLLLKRTALKYNLKDIEVHTKNIIFAKCFNKVEDFKKDEDGYSFKVALDNNTLSLNAAR</sequence>